<sequence length="215" mass="24260">MSLRSKLLTPVPLCSMTSGDTLALGVAIGLPVLLGYLAGSHVRKFKVFYYRDVLKSSFIPPSWVFAPTWTILYALMGYASYLVYLTGQDHNMSVSVPLVYYVAQLAFNLCWPALFFRYRNIKVALYIITANLVLALIATYKFGQVNMQAAQLMIPYLVWLTVAGYINKDMWRKNQANKLLVKEKLFTYPSNQAVAKAKLHIIMEKSLISGEPKAE</sequence>
<dbReference type="EMBL" id="QTSX02006027">
    <property type="protein sequence ID" value="KAJ9056118.1"/>
    <property type="molecule type" value="Genomic_DNA"/>
</dbReference>
<evidence type="ECO:0000313" key="1">
    <source>
        <dbReference type="EMBL" id="KAJ9056118.1"/>
    </source>
</evidence>
<protein>
    <submittedName>
        <fullName evidence="1">Uncharacterized protein</fullName>
    </submittedName>
</protein>
<organism evidence="1 2">
    <name type="scientific">Entomophthora muscae</name>
    <dbReference type="NCBI Taxonomy" id="34485"/>
    <lineage>
        <taxon>Eukaryota</taxon>
        <taxon>Fungi</taxon>
        <taxon>Fungi incertae sedis</taxon>
        <taxon>Zoopagomycota</taxon>
        <taxon>Entomophthoromycotina</taxon>
        <taxon>Entomophthoromycetes</taxon>
        <taxon>Entomophthorales</taxon>
        <taxon>Entomophthoraceae</taxon>
        <taxon>Entomophthora</taxon>
    </lineage>
</organism>
<name>A0ACC2S170_9FUNG</name>
<accession>A0ACC2S170</accession>
<keyword evidence="2" id="KW-1185">Reference proteome</keyword>
<dbReference type="Proteomes" id="UP001165960">
    <property type="component" value="Unassembled WGS sequence"/>
</dbReference>
<comment type="caution">
    <text evidence="1">The sequence shown here is derived from an EMBL/GenBank/DDBJ whole genome shotgun (WGS) entry which is preliminary data.</text>
</comment>
<proteinExistence type="predicted"/>
<gene>
    <name evidence="1" type="ORF">DSO57_1036362</name>
</gene>
<evidence type="ECO:0000313" key="2">
    <source>
        <dbReference type="Proteomes" id="UP001165960"/>
    </source>
</evidence>
<reference evidence="1" key="1">
    <citation type="submission" date="2022-04" db="EMBL/GenBank/DDBJ databases">
        <title>Genome of the entomopathogenic fungus Entomophthora muscae.</title>
        <authorList>
            <person name="Elya C."/>
            <person name="Lovett B.R."/>
            <person name="Lee E."/>
            <person name="Macias A.M."/>
            <person name="Hajek A.E."/>
            <person name="De Bivort B.L."/>
            <person name="Kasson M.T."/>
            <person name="De Fine Licht H.H."/>
            <person name="Stajich J.E."/>
        </authorList>
    </citation>
    <scope>NUCLEOTIDE SEQUENCE</scope>
    <source>
        <strain evidence="1">Berkeley</strain>
    </source>
</reference>